<dbReference type="KEGG" id="var:108338393"/>
<dbReference type="PANTHER" id="PTHR11783">
    <property type="entry name" value="SULFOTRANSFERASE SULT"/>
    <property type="match status" value="1"/>
</dbReference>
<dbReference type="InterPro" id="IPR000863">
    <property type="entry name" value="Sulfotransferase_dom"/>
</dbReference>
<accession>A0A0L9TNI3</accession>
<proteinExistence type="inferred from homology"/>
<feature type="domain" description="Sulfotransferase" evidence="4">
    <location>
        <begin position="73"/>
        <end position="331"/>
    </location>
</feature>
<comment type="similarity">
    <text evidence="1 3">Belongs to the sulfotransferase 1 family.</text>
</comment>
<evidence type="ECO:0000256" key="2">
    <source>
        <dbReference type="ARBA" id="ARBA00022679"/>
    </source>
</evidence>
<evidence type="ECO:0000256" key="3">
    <source>
        <dbReference type="RuleBase" id="RU361155"/>
    </source>
</evidence>
<dbReference type="Proteomes" id="UP000743370">
    <property type="component" value="Unassembled WGS sequence"/>
</dbReference>
<dbReference type="InterPro" id="IPR027417">
    <property type="entry name" value="P-loop_NTPase"/>
</dbReference>
<sequence length="336" mass="39262">MDSRVLERESRVVLNFLDENRKLSEDCKDLIATLPLEKGWVAKHLHQYEGFWHTTRQLEGLVSCQNHFQAHHTDVLIVTTPKSGTTWLKAWTFSLLHRHKYHPTTQNHPLLTHNPHFLVPFLELDLYLDKPSLPDLSSFPSPRLFSTHIPYVSLPKSVTQTSCKIVYLCRDPKDAFISLWHFTNRLRPHTMLPNSLHEAFHKFCRGVSLYGPFWEHVLEYWHKSLEHPHKIIFMRFEEMKLNPEFSLKKLATFVGCPFSREEEDAGVVQEILKLCSFDNLSNLPVNRNGKLSSGEAHRAFFRRGEIGDWKNHLTADMIQQLNAITEEKLAQHGLRF</sequence>
<dbReference type="OMA" id="MVESCHQ"/>
<evidence type="ECO:0000313" key="5">
    <source>
        <dbReference type="EMBL" id="KAG2408990.1"/>
    </source>
</evidence>
<evidence type="ECO:0000313" key="6">
    <source>
        <dbReference type="EMBL" id="KOM32011.1"/>
    </source>
</evidence>
<name>A0A0L9TNI3_PHAAN</name>
<dbReference type="Pfam" id="PF00685">
    <property type="entry name" value="Sulfotransfer_1"/>
    <property type="match status" value="1"/>
</dbReference>
<evidence type="ECO:0000313" key="7">
    <source>
        <dbReference type="Proteomes" id="UP000053144"/>
    </source>
</evidence>
<dbReference type="Proteomes" id="UP000053144">
    <property type="component" value="Chromosome 1"/>
</dbReference>
<dbReference type="EC" id="2.8.2.-" evidence="3"/>
<dbReference type="Gramene" id="KOM32011">
    <property type="protein sequence ID" value="KOM32011"/>
    <property type="gene ID" value="LR48_Vigan01g156700"/>
</dbReference>
<dbReference type="EMBL" id="JABFOF010000001">
    <property type="protein sequence ID" value="KAG2408990.1"/>
    <property type="molecule type" value="Genomic_DNA"/>
</dbReference>
<evidence type="ECO:0000259" key="4">
    <source>
        <dbReference type="Pfam" id="PF00685"/>
    </source>
</evidence>
<dbReference type="SUPFAM" id="SSF52540">
    <property type="entry name" value="P-loop containing nucleoside triphosphate hydrolases"/>
    <property type="match status" value="1"/>
</dbReference>
<dbReference type="Gene3D" id="3.40.50.300">
    <property type="entry name" value="P-loop containing nucleotide triphosphate hydrolases"/>
    <property type="match status" value="1"/>
</dbReference>
<dbReference type="AlphaFoldDB" id="A0A0L9TNI3"/>
<dbReference type="OrthoDB" id="1394356at2759"/>
<evidence type="ECO:0000256" key="1">
    <source>
        <dbReference type="ARBA" id="ARBA00005771"/>
    </source>
</evidence>
<dbReference type="GO" id="GO:0008146">
    <property type="term" value="F:sulfotransferase activity"/>
    <property type="evidence" value="ECO:0007669"/>
    <property type="project" value="InterPro"/>
</dbReference>
<dbReference type="EMBL" id="CM003371">
    <property type="protein sequence ID" value="KOM32011.1"/>
    <property type="molecule type" value="Genomic_DNA"/>
</dbReference>
<keyword evidence="2 3" id="KW-0808">Transferase</keyword>
<protein>
    <recommendedName>
        <fullName evidence="3">Sulfotransferase</fullName>
        <ecNumber evidence="3">2.8.2.-</ecNumber>
    </recommendedName>
</protein>
<reference evidence="7" key="1">
    <citation type="journal article" date="2015" name="Proc. Natl. Acad. Sci. U.S.A.">
        <title>Genome sequencing of adzuki bean (Vigna angularis) provides insight into high starch and low fat accumulation and domestication.</title>
        <authorList>
            <person name="Yang K."/>
            <person name="Tian Z."/>
            <person name="Chen C."/>
            <person name="Luo L."/>
            <person name="Zhao B."/>
            <person name="Wang Z."/>
            <person name="Yu L."/>
            <person name="Li Y."/>
            <person name="Sun Y."/>
            <person name="Li W."/>
            <person name="Chen Y."/>
            <person name="Li Y."/>
            <person name="Zhang Y."/>
            <person name="Ai D."/>
            <person name="Zhao J."/>
            <person name="Shang C."/>
            <person name="Ma Y."/>
            <person name="Wu B."/>
            <person name="Wang M."/>
            <person name="Gao L."/>
            <person name="Sun D."/>
            <person name="Zhang P."/>
            <person name="Guo F."/>
            <person name="Wang W."/>
            <person name="Li Y."/>
            <person name="Wang J."/>
            <person name="Varshney R.K."/>
            <person name="Wang J."/>
            <person name="Ling H.Q."/>
            <person name="Wan P."/>
        </authorList>
    </citation>
    <scope>NUCLEOTIDE SEQUENCE</scope>
    <source>
        <strain evidence="7">cv. Jingnong 6</strain>
    </source>
</reference>
<evidence type="ECO:0000313" key="8">
    <source>
        <dbReference type="Proteomes" id="UP000743370"/>
    </source>
</evidence>
<reference evidence="6" key="2">
    <citation type="submission" date="2015-02" db="EMBL/GenBank/DDBJ databases">
        <authorList>
            <person name="Chooi Y.-H."/>
        </authorList>
    </citation>
    <scope>NUCLEOTIDE SEQUENCE</scope>
    <source>
        <tissue evidence="6">Seedling</tissue>
    </source>
</reference>
<organism evidence="6 7">
    <name type="scientific">Phaseolus angularis</name>
    <name type="common">Azuki bean</name>
    <name type="synonym">Vigna angularis</name>
    <dbReference type="NCBI Taxonomy" id="3914"/>
    <lineage>
        <taxon>Eukaryota</taxon>
        <taxon>Viridiplantae</taxon>
        <taxon>Streptophyta</taxon>
        <taxon>Embryophyta</taxon>
        <taxon>Tracheophyta</taxon>
        <taxon>Spermatophyta</taxon>
        <taxon>Magnoliopsida</taxon>
        <taxon>eudicotyledons</taxon>
        <taxon>Gunneridae</taxon>
        <taxon>Pentapetalae</taxon>
        <taxon>rosids</taxon>
        <taxon>fabids</taxon>
        <taxon>Fabales</taxon>
        <taxon>Fabaceae</taxon>
        <taxon>Papilionoideae</taxon>
        <taxon>50 kb inversion clade</taxon>
        <taxon>NPAAA clade</taxon>
        <taxon>indigoferoid/millettioid clade</taxon>
        <taxon>Phaseoleae</taxon>
        <taxon>Vigna</taxon>
    </lineage>
</organism>
<gene>
    <name evidence="5" type="ORF">HKW66_Vig0038120</name>
    <name evidence="6" type="ORF">LR48_Vigan01g156700</name>
</gene>
<reference evidence="5 8" key="3">
    <citation type="submission" date="2020-05" db="EMBL/GenBank/DDBJ databases">
        <title>Vigna angularis (adzuki bean) Var. LongXiaoDou No. 4 denovo assembly.</title>
        <authorList>
            <person name="Xiang H."/>
        </authorList>
    </citation>
    <scope>NUCLEOTIDE SEQUENCE [LARGE SCALE GENOMIC DNA]</scope>
    <source>
        <tissue evidence="5">Leaf</tissue>
    </source>
</reference>